<comment type="caution">
    <text evidence="1">The sequence shown here is derived from an EMBL/GenBank/DDBJ whole genome shotgun (WGS) entry which is preliminary data.</text>
</comment>
<keyword evidence="2" id="KW-1185">Reference proteome</keyword>
<sequence length="208" mass="23008">MVKRTIGNVKKAFFVGSSSLSLHEATAAKAASSDKTIARIAMRVSGDRTPVNAKMSRYTSGATSRSFTFISCDRVTKNEFEYVKVEKPPKKKGYVQLHTTHDDLNFELHCDITPRACGGYYSGVVFHINIMSFMIQGADPSETGKGGESILGKPFKDDANSKLLHYGRGVVSTAKISRRYKYVLDKDLTVFGFFIALGRRTQDISICK</sequence>
<reference evidence="1 2" key="2">
    <citation type="journal article" date="2022" name="Mol. Ecol. Resour.">
        <title>The genomes of chicory, endive, great burdock and yacon provide insights into Asteraceae paleo-polyploidization history and plant inulin production.</title>
        <authorList>
            <person name="Fan W."/>
            <person name="Wang S."/>
            <person name="Wang H."/>
            <person name="Wang A."/>
            <person name="Jiang F."/>
            <person name="Liu H."/>
            <person name="Zhao H."/>
            <person name="Xu D."/>
            <person name="Zhang Y."/>
        </authorList>
    </citation>
    <scope>NUCLEOTIDE SEQUENCE [LARGE SCALE GENOMIC DNA]</scope>
    <source>
        <strain evidence="2">cv. Yunnan</strain>
        <tissue evidence="1">Leaves</tissue>
    </source>
</reference>
<name>A0ACB9BUX1_9ASTR</name>
<accession>A0ACB9BUX1</accession>
<proteinExistence type="predicted"/>
<protein>
    <submittedName>
        <fullName evidence="1">Uncharacterized protein</fullName>
    </submittedName>
</protein>
<gene>
    <name evidence="1" type="ORF">L1987_65515</name>
</gene>
<evidence type="ECO:0000313" key="1">
    <source>
        <dbReference type="EMBL" id="KAI3725723.1"/>
    </source>
</evidence>
<dbReference type="Proteomes" id="UP001056120">
    <property type="component" value="Linkage Group LG22"/>
</dbReference>
<reference evidence="2" key="1">
    <citation type="journal article" date="2022" name="Mol. Ecol. Resour.">
        <title>The genomes of chicory, endive, great burdock and yacon provide insights into Asteraceae palaeo-polyploidization history and plant inulin production.</title>
        <authorList>
            <person name="Fan W."/>
            <person name="Wang S."/>
            <person name="Wang H."/>
            <person name="Wang A."/>
            <person name="Jiang F."/>
            <person name="Liu H."/>
            <person name="Zhao H."/>
            <person name="Xu D."/>
            <person name="Zhang Y."/>
        </authorList>
    </citation>
    <scope>NUCLEOTIDE SEQUENCE [LARGE SCALE GENOMIC DNA]</scope>
    <source>
        <strain evidence="2">cv. Yunnan</strain>
    </source>
</reference>
<dbReference type="EMBL" id="CM042039">
    <property type="protein sequence ID" value="KAI3725723.1"/>
    <property type="molecule type" value="Genomic_DNA"/>
</dbReference>
<organism evidence="1 2">
    <name type="scientific">Smallanthus sonchifolius</name>
    <dbReference type="NCBI Taxonomy" id="185202"/>
    <lineage>
        <taxon>Eukaryota</taxon>
        <taxon>Viridiplantae</taxon>
        <taxon>Streptophyta</taxon>
        <taxon>Embryophyta</taxon>
        <taxon>Tracheophyta</taxon>
        <taxon>Spermatophyta</taxon>
        <taxon>Magnoliopsida</taxon>
        <taxon>eudicotyledons</taxon>
        <taxon>Gunneridae</taxon>
        <taxon>Pentapetalae</taxon>
        <taxon>asterids</taxon>
        <taxon>campanulids</taxon>
        <taxon>Asterales</taxon>
        <taxon>Asteraceae</taxon>
        <taxon>Asteroideae</taxon>
        <taxon>Heliantheae alliance</taxon>
        <taxon>Millerieae</taxon>
        <taxon>Smallanthus</taxon>
    </lineage>
</organism>
<evidence type="ECO:0000313" key="2">
    <source>
        <dbReference type="Proteomes" id="UP001056120"/>
    </source>
</evidence>